<dbReference type="SUPFAM" id="SSF48179">
    <property type="entry name" value="6-phosphogluconate dehydrogenase C-terminal domain-like"/>
    <property type="match status" value="2"/>
</dbReference>
<dbReference type="InterPro" id="IPR036291">
    <property type="entry name" value="NAD(P)-bd_dom_sf"/>
</dbReference>
<feature type="domain" description="3-hydroxyacyl-CoA dehydrogenase NAD binding" evidence="4">
    <location>
        <begin position="14"/>
        <end position="191"/>
    </location>
</feature>
<dbReference type="FunFam" id="3.40.50.720:FF:000009">
    <property type="entry name" value="Fatty oxidation complex, alpha subunit"/>
    <property type="match status" value="1"/>
</dbReference>
<dbReference type="GO" id="GO:0070403">
    <property type="term" value="F:NAD+ binding"/>
    <property type="evidence" value="ECO:0007669"/>
    <property type="project" value="InterPro"/>
</dbReference>
<dbReference type="SUPFAM" id="SSF51735">
    <property type="entry name" value="NAD(P)-binding Rossmann-fold domains"/>
    <property type="match status" value="1"/>
</dbReference>
<comment type="caution">
    <text evidence="5">The sequence shown here is derived from an EMBL/GenBank/DDBJ whole genome shotgun (WGS) entry which is preliminary data.</text>
</comment>
<evidence type="ECO:0000256" key="1">
    <source>
        <dbReference type="ARBA" id="ARBA00023002"/>
    </source>
</evidence>
<reference evidence="5 6" key="1">
    <citation type="submission" date="2019-04" db="EMBL/GenBank/DDBJ databases">
        <title>Natronospirillum operosus gen. nov., sp. nov., a haloalkaliphilic satellite isolated from decaying biomass of laboratory culture of cyanobacterium Geitlerinema sp. and proposal of Natronospirillaceae fam. nov. and Saccharospirillaceae fam. nov.</title>
        <authorList>
            <person name="Kevbrin V."/>
            <person name="Boltyanskaya Y."/>
            <person name="Koziaeva V."/>
            <person name="Grouzdev D.S."/>
            <person name="Park M."/>
            <person name="Cho J."/>
        </authorList>
    </citation>
    <scope>NUCLEOTIDE SEQUENCE [LARGE SCALE GENOMIC DNA]</scope>
    <source>
        <strain evidence="5 6">G-116</strain>
    </source>
</reference>
<dbReference type="InterPro" id="IPR008927">
    <property type="entry name" value="6-PGluconate_DH-like_C_sf"/>
</dbReference>
<dbReference type="Pfam" id="PF02737">
    <property type="entry name" value="3HCDH_N"/>
    <property type="match status" value="1"/>
</dbReference>
<dbReference type="PANTHER" id="PTHR48075:SF5">
    <property type="entry name" value="3-HYDROXYBUTYRYL-COA DEHYDROGENASE"/>
    <property type="match status" value="1"/>
</dbReference>
<dbReference type="GO" id="GO:0006631">
    <property type="term" value="P:fatty acid metabolic process"/>
    <property type="evidence" value="ECO:0007669"/>
    <property type="project" value="InterPro"/>
</dbReference>
<proteinExistence type="predicted"/>
<sequence>MSDRNSAPSPPAVISVLGAGVMGQGIAQLCAQSGCRTLLYDVSSEVSHKALQNIEKSLQLRVDRGRLSASEATDTLRRLEIVSTLAALAESDLVVEAVVEDLAIKHQLIRELEQHCRPDTLLCTNTSSLSVTDIAAVAQHPERVAGLHFFNPAPVMKLIEVIQAPQTSEAVIEQLCQLARDLGKIPVVAKDSPAFVVNRCARPFYSEPLVMLAEGLADMATLDQAIQDNAGTPLGPFELMDLVGLDINLKATTTVWAAFAHHPRFAPSPAVHDRVAQGQLGRKTGRGFYDYSADRASRQQTDSPPAVANARALADQLATRQPFRVAVSDGRLAREAANNAPLLWLDQNLVSWQRHPVTLACTHSGLGAAELEQACAEAAARGVHLVPIADRPGLIAQRLAVMLEQEASRVVEEGVAPAQDIDTALRYGLNFRAGPFTLNADIDDTCAEHILERLRADDDTGRYED</sequence>
<evidence type="ECO:0000313" key="6">
    <source>
        <dbReference type="Proteomes" id="UP000297475"/>
    </source>
</evidence>
<protein>
    <submittedName>
        <fullName evidence="5">3-hydroxyacyl-CoA dehydrogenase</fullName>
    </submittedName>
</protein>
<dbReference type="RefSeq" id="WP_135483067.1">
    <property type="nucleotide sequence ID" value="NZ_SRMF01000003.1"/>
</dbReference>
<keyword evidence="1" id="KW-0560">Oxidoreductase</keyword>
<dbReference type="EMBL" id="SRMF01000003">
    <property type="protein sequence ID" value="TGG93358.1"/>
    <property type="molecule type" value="Genomic_DNA"/>
</dbReference>
<dbReference type="Gene3D" id="3.40.50.720">
    <property type="entry name" value="NAD(P)-binding Rossmann-like Domain"/>
    <property type="match status" value="1"/>
</dbReference>
<feature type="domain" description="3-hydroxyacyl-CoA dehydrogenase C-terminal" evidence="3">
    <location>
        <begin position="195"/>
        <end position="291"/>
    </location>
</feature>
<dbReference type="InterPro" id="IPR006176">
    <property type="entry name" value="3-OHacyl-CoA_DH_NAD-bd"/>
</dbReference>
<name>A0A4Z0WFN1_9GAMM</name>
<dbReference type="AlphaFoldDB" id="A0A4Z0WFN1"/>
<dbReference type="InterPro" id="IPR006180">
    <property type="entry name" value="3-OHacyl-CoA_DH_CS"/>
</dbReference>
<dbReference type="Pfam" id="PF00725">
    <property type="entry name" value="3HCDH"/>
    <property type="match status" value="2"/>
</dbReference>
<dbReference type="Proteomes" id="UP000297475">
    <property type="component" value="Unassembled WGS sequence"/>
</dbReference>
<dbReference type="OrthoDB" id="9775332at2"/>
<dbReference type="PANTHER" id="PTHR48075">
    <property type="entry name" value="3-HYDROXYACYL-COA DEHYDROGENASE FAMILY PROTEIN"/>
    <property type="match status" value="1"/>
</dbReference>
<dbReference type="InterPro" id="IPR006108">
    <property type="entry name" value="3HC_DH_C"/>
</dbReference>
<dbReference type="PROSITE" id="PS00067">
    <property type="entry name" value="3HCDH"/>
    <property type="match status" value="1"/>
</dbReference>
<evidence type="ECO:0000259" key="3">
    <source>
        <dbReference type="Pfam" id="PF00725"/>
    </source>
</evidence>
<evidence type="ECO:0000256" key="2">
    <source>
        <dbReference type="ARBA" id="ARBA00023027"/>
    </source>
</evidence>
<dbReference type="GO" id="GO:0016616">
    <property type="term" value="F:oxidoreductase activity, acting on the CH-OH group of donors, NAD or NADP as acceptor"/>
    <property type="evidence" value="ECO:0007669"/>
    <property type="project" value="InterPro"/>
</dbReference>
<keyword evidence="2" id="KW-0520">NAD</keyword>
<keyword evidence="6" id="KW-1185">Reference proteome</keyword>
<dbReference type="Gene3D" id="1.10.1040.50">
    <property type="match status" value="1"/>
</dbReference>
<evidence type="ECO:0000259" key="4">
    <source>
        <dbReference type="Pfam" id="PF02737"/>
    </source>
</evidence>
<evidence type="ECO:0000313" key="5">
    <source>
        <dbReference type="EMBL" id="TGG93358.1"/>
    </source>
</evidence>
<accession>A0A4Z0WFN1</accession>
<gene>
    <name evidence="5" type="ORF">E4656_09905</name>
</gene>
<organism evidence="5 6">
    <name type="scientific">Natronospirillum operosum</name>
    <dbReference type="NCBI Taxonomy" id="2759953"/>
    <lineage>
        <taxon>Bacteria</taxon>
        <taxon>Pseudomonadati</taxon>
        <taxon>Pseudomonadota</taxon>
        <taxon>Gammaproteobacteria</taxon>
        <taxon>Oceanospirillales</taxon>
        <taxon>Natronospirillaceae</taxon>
        <taxon>Natronospirillum</taxon>
    </lineage>
</organism>
<feature type="domain" description="3-hydroxyacyl-CoA dehydrogenase C-terminal" evidence="3">
    <location>
        <begin position="393"/>
        <end position="463"/>
    </location>
</feature>